<keyword evidence="3" id="KW-1185">Reference proteome</keyword>
<dbReference type="AlphaFoldDB" id="A0A239H5L7"/>
<accession>A0A239H5L7</accession>
<organism evidence="2 3">
    <name type="scientific">Asanoa hainanensis</name>
    <dbReference type="NCBI Taxonomy" id="560556"/>
    <lineage>
        <taxon>Bacteria</taxon>
        <taxon>Bacillati</taxon>
        <taxon>Actinomycetota</taxon>
        <taxon>Actinomycetes</taxon>
        <taxon>Micromonosporales</taxon>
        <taxon>Micromonosporaceae</taxon>
        <taxon>Asanoa</taxon>
    </lineage>
</organism>
<reference evidence="2" key="1">
    <citation type="submission" date="2017-06" db="EMBL/GenBank/DDBJ databases">
        <authorList>
            <person name="Kim H.J."/>
            <person name="Triplett B.A."/>
        </authorList>
    </citation>
    <scope>NUCLEOTIDE SEQUENCE [LARGE SCALE GENOMIC DNA]</scope>
    <source>
        <strain evidence="2">CGMCC 4.5593</strain>
    </source>
</reference>
<feature type="compositionally biased region" description="Gly residues" evidence="1">
    <location>
        <begin position="48"/>
        <end position="57"/>
    </location>
</feature>
<dbReference type="RefSeq" id="WP_144022458.1">
    <property type="nucleotide sequence ID" value="NZ_FZPH01000001.1"/>
</dbReference>
<dbReference type="EMBL" id="FZPH01000001">
    <property type="protein sequence ID" value="SNS75564.1"/>
    <property type="molecule type" value="Genomic_DNA"/>
</dbReference>
<feature type="region of interest" description="Disordered" evidence="1">
    <location>
        <begin position="1"/>
        <end position="71"/>
    </location>
</feature>
<evidence type="ECO:0000313" key="3">
    <source>
        <dbReference type="Proteomes" id="UP000198362"/>
    </source>
</evidence>
<evidence type="ECO:0000313" key="2">
    <source>
        <dbReference type="EMBL" id="SNS75564.1"/>
    </source>
</evidence>
<dbReference type="Proteomes" id="UP000198362">
    <property type="component" value="Unassembled WGS sequence"/>
</dbReference>
<sequence>MSDDENTTPDETPEDEAVEETPTFANRAERRAAKGKGKGKGGQTHQHGSGGFTGKGGTFQPPRNYGSRRSG</sequence>
<proteinExistence type="predicted"/>
<protein>
    <submittedName>
        <fullName evidence="2">Uncharacterized protein</fullName>
    </submittedName>
</protein>
<feature type="compositionally biased region" description="Acidic residues" evidence="1">
    <location>
        <begin position="1"/>
        <end position="19"/>
    </location>
</feature>
<name>A0A239H5L7_9ACTN</name>
<gene>
    <name evidence="2" type="ORF">SAMN05421812_101666</name>
</gene>
<evidence type="ECO:0000256" key="1">
    <source>
        <dbReference type="SAM" id="MobiDB-lite"/>
    </source>
</evidence>